<dbReference type="AlphaFoldDB" id="A0A1W2C4C4"/>
<reference evidence="3 4" key="1">
    <citation type="submission" date="2017-04" db="EMBL/GenBank/DDBJ databases">
        <authorList>
            <person name="Afonso C.L."/>
            <person name="Miller P.J."/>
            <person name="Scott M.A."/>
            <person name="Spackman E."/>
            <person name="Goraichik I."/>
            <person name="Dimitrov K.M."/>
            <person name="Suarez D.L."/>
            <person name="Swayne D.E."/>
        </authorList>
    </citation>
    <scope>NUCLEOTIDE SEQUENCE [LARGE SCALE GENOMIC DNA]</scope>
    <source>
        <strain evidence="3 4">CGMCC 1.12708</strain>
    </source>
</reference>
<feature type="chain" id="PRO_5012664381" evidence="2">
    <location>
        <begin position="20"/>
        <end position="458"/>
    </location>
</feature>
<dbReference type="PROSITE" id="PS50005">
    <property type="entry name" value="TPR"/>
    <property type="match status" value="1"/>
</dbReference>
<accession>A0A1W2C4C4</accession>
<dbReference type="Gene3D" id="1.25.40.10">
    <property type="entry name" value="Tetratricopeptide repeat domain"/>
    <property type="match status" value="1"/>
</dbReference>
<dbReference type="InterPro" id="IPR011990">
    <property type="entry name" value="TPR-like_helical_dom_sf"/>
</dbReference>
<keyword evidence="4" id="KW-1185">Reference proteome</keyword>
<evidence type="ECO:0000313" key="3">
    <source>
        <dbReference type="EMBL" id="SMC80013.1"/>
    </source>
</evidence>
<dbReference type="InterPro" id="IPR019734">
    <property type="entry name" value="TPR_rpt"/>
</dbReference>
<name>A0A1W2C4C4_9FLAO</name>
<dbReference type="PROSITE" id="PS50293">
    <property type="entry name" value="TPR_REGION"/>
    <property type="match status" value="1"/>
</dbReference>
<feature type="signal peptide" evidence="2">
    <location>
        <begin position="1"/>
        <end position="19"/>
    </location>
</feature>
<organism evidence="3 4">
    <name type="scientific">Moheibacter sediminis</name>
    <dbReference type="NCBI Taxonomy" id="1434700"/>
    <lineage>
        <taxon>Bacteria</taxon>
        <taxon>Pseudomonadati</taxon>
        <taxon>Bacteroidota</taxon>
        <taxon>Flavobacteriia</taxon>
        <taxon>Flavobacteriales</taxon>
        <taxon>Weeksellaceae</taxon>
        <taxon>Moheibacter</taxon>
    </lineage>
</organism>
<keyword evidence="2" id="KW-0732">Signal</keyword>
<dbReference type="OrthoDB" id="1149028at2"/>
<dbReference type="SUPFAM" id="SSF48452">
    <property type="entry name" value="TPR-like"/>
    <property type="match status" value="1"/>
</dbReference>
<dbReference type="Pfam" id="PF00515">
    <property type="entry name" value="TPR_1"/>
    <property type="match status" value="1"/>
</dbReference>
<dbReference type="SMART" id="SM00028">
    <property type="entry name" value="TPR"/>
    <property type="match status" value="1"/>
</dbReference>
<keyword evidence="1" id="KW-0802">TPR repeat</keyword>
<dbReference type="STRING" id="1434700.SAMN06296427_108126"/>
<evidence type="ECO:0000256" key="1">
    <source>
        <dbReference type="PROSITE-ProRule" id="PRU00339"/>
    </source>
</evidence>
<dbReference type="EMBL" id="FWXS01000008">
    <property type="protein sequence ID" value="SMC80013.1"/>
    <property type="molecule type" value="Genomic_DNA"/>
</dbReference>
<dbReference type="RefSeq" id="WP_084017999.1">
    <property type="nucleotide sequence ID" value="NZ_FWXS01000008.1"/>
</dbReference>
<evidence type="ECO:0000256" key="2">
    <source>
        <dbReference type="SAM" id="SignalP"/>
    </source>
</evidence>
<feature type="repeat" description="TPR" evidence="1">
    <location>
        <begin position="329"/>
        <end position="362"/>
    </location>
</feature>
<dbReference type="Proteomes" id="UP000192393">
    <property type="component" value="Unassembled WGS sequence"/>
</dbReference>
<gene>
    <name evidence="3" type="ORF">SAMN06296427_108126</name>
</gene>
<evidence type="ECO:0000313" key="4">
    <source>
        <dbReference type="Proteomes" id="UP000192393"/>
    </source>
</evidence>
<sequence>MKKIILTISAVFMMSGVFAQEKEIDAALKAFESKNNTAAKSELNKVSGLLTSNTISPESLAKYYYVSGQIALNEGNTIEAAKQFGELAKYESGTMFSVKNKSTKATEYYATQAEADKAAASGDYSKPKQENLKSVYLPQIQESVTSMAEKTLQAANTAYQAEKNEEAGNKFLEASYLVKALGGNSQLFKYNAALSYHRGGIYEKAFQAYKDLIKDEYTGETVSYLAKDKEGNEVPYSSKEEAENHKKLGLIASYKEVKTPSMEKELYLNALKALSGLEKYDDLVETITKKYPQDSEIQTVAGNIYHKSGNEEGFLNKLIENTKLNPADPTNYFNIGVIYMEQGKDAEAIQFFEKTIQVDPKYKNAYNNLALVKVKPEKEYVEIINANLGSTAKEKQAYQEYTKKRKDLYISIIPYLEKAFELDKTDLQAASTLRKAYQAGEMFEKEDQMRAIEKSLGK</sequence>
<proteinExistence type="predicted"/>
<protein>
    <submittedName>
        <fullName evidence="3">Tetratricopeptide repeat-containing protein</fullName>
    </submittedName>
</protein>